<proteinExistence type="inferred from homology"/>
<sequence length="390" mass="45729">MLLIKFLALLNVLRGSESGPSTDIERKRNPVKSFLCEGNYRKLIFYPFVFRNGLVIASPSTRYDEIKETEKEYVEDVIMGFCSLIFDCMGPVAISPYKKWVYSEIAKEVLIESDKTRYFNSIDIYKKKKEKSKGVTLGFILKKITWENIHLLNEFGNRLIDKVETETKKLNKDPSSSEEEKEKEKKKLEIVKKYAKLILTKEQQNLMISAFNIVHDACVYLWEKKENREHFILKMRLNRLYSDKIEFSLGDGPMKKREGSDIVLLGYLSHDSLIYVYNKYGIEVAAELVKEVFLEHKDDSEFCADRIIEREEKRRRIEEIERKAESERYSEELIREEEEEKRRSRGKESGFGLVLVSSERDLCSTVGMEDFLGFDVAVARGLLMRDLRDF</sequence>
<dbReference type="AlphaFoldDB" id="E0S6G1"/>
<dbReference type="Proteomes" id="UP000002313">
    <property type="component" value="Chromosome IV"/>
</dbReference>
<dbReference type="KEGG" id="ein:Eint_040030"/>
<feature type="signal peptide" evidence="2">
    <location>
        <begin position="1"/>
        <end position="18"/>
    </location>
</feature>
<accession>E0S6G1</accession>
<comment type="similarity">
    <text evidence="1">Belongs to the UPF0329 family.</text>
</comment>
<reference evidence="3 4" key="1">
    <citation type="journal article" date="2010" name="Nat. Commun.">
        <title>The complete sequence of the smallest known nuclear genome from the microsporidian Encephalitozoon intestinalis.</title>
        <authorList>
            <person name="Corradi N."/>
            <person name="Pombert J.-F."/>
            <person name="Farinelli L."/>
            <person name="Didier E.S."/>
            <person name="Keeling P.J."/>
        </authorList>
    </citation>
    <scope>NUCLEOTIDE SEQUENCE [LARGE SCALE GENOMIC DNA]</scope>
    <source>
        <strain evidence="3 4">ATCC 50506</strain>
    </source>
</reference>
<reference evidence="3 4" key="2">
    <citation type="journal article" date="2012" name="Proc. Natl. Acad. Sci. U.S.A.">
        <title>Gain and loss of multiple functionally related, horizontally transferred genes in the reduced genomes of two microsporidian parasites.</title>
        <authorList>
            <person name="Pombert J.-F."/>
            <person name="Selman M."/>
            <person name="Burki F."/>
            <person name="Bardell F.T."/>
            <person name="Farinelli L."/>
            <person name="Solter L.F."/>
            <person name="Whitman D.W."/>
            <person name="Weiss L.M."/>
            <person name="Corradi N."/>
            <person name="Keeling P.J."/>
        </authorList>
    </citation>
    <scope>NUCLEOTIDE SEQUENCE [LARGE SCALE GENOMIC DNA]</scope>
    <source>
        <strain evidence="3 4">ATCC 50506</strain>
    </source>
</reference>
<keyword evidence="2" id="KW-0732">Signal</keyword>
<evidence type="ECO:0000256" key="1">
    <source>
        <dbReference type="ARBA" id="ARBA00009465"/>
    </source>
</evidence>
<dbReference type="VEuPathDB" id="MicrosporidiaDB:Eint_040030"/>
<dbReference type="EMBL" id="CP001945">
    <property type="protein sequence ID" value="ADM11296.1"/>
    <property type="molecule type" value="Genomic_DNA"/>
</dbReference>
<keyword evidence="4" id="KW-1185">Reference proteome</keyword>
<gene>
    <name evidence="3" type="ORF">Eint_040030</name>
</gene>
<dbReference type="Pfam" id="PF12376">
    <property type="entry name" value="DUF3654"/>
    <property type="match status" value="1"/>
</dbReference>
<organism evidence="3 4">
    <name type="scientific">Encephalitozoon intestinalis (strain ATCC 50506)</name>
    <name type="common">Microsporidian parasite</name>
    <name type="synonym">Septata intestinalis</name>
    <dbReference type="NCBI Taxonomy" id="876142"/>
    <lineage>
        <taxon>Eukaryota</taxon>
        <taxon>Fungi</taxon>
        <taxon>Fungi incertae sedis</taxon>
        <taxon>Microsporidia</taxon>
        <taxon>Unikaryonidae</taxon>
        <taxon>Encephalitozoon</taxon>
    </lineage>
</organism>
<name>E0S6G1_ENCIT</name>
<dbReference type="GeneID" id="9699056"/>
<protein>
    <submittedName>
        <fullName evidence="3">Uncharacterized protein</fullName>
    </submittedName>
</protein>
<dbReference type="RefSeq" id="XP_003072656.1">
    <property type="nucleotide sequence ID" value="XM_003072610.1"/>
</dbReference>
<dbReference type="HOGENOM" id="CLU_707937_0_0_1"/>
<dbReference type="InterPro" id="IPR022115">
    <property type="entry name" value="DUF3654"/>
</dbReference>
<feature type="chain" id="PRO_5003140085" evidence="2">
    <location>
        <begin position="19"/>
        <end position="390"/>
    </location>
</feature>
<evidence type="ECO:0000313" key="4">
    <source>
        <dbReference type="Proteomes" id="UP000002313"/>
    </source>
</evidence>
<evidence type="ECO:0000313" key="3">
    <source>
        <dbReference type="EMBL" id="ADM11296.1"/>
    </source>
</evidence>
<evidence type="ECO:0000256" key="2">
    <source>
        <dbReference type="SAM" id="SignalP"/>
    </source>
</evidence>